<reference evidence="1 2" key="1">
    <citation type="submission" date="2019-02" db="EMBL/GenBank/DDBJ databases">
        <title>Sequencing the genomes of 1000 actinobacteria strains.</title>
        <authorList>
            <person name="Klenk H.-P."/>
        </authorList>
    </citation>
    <scope>NUCLEOTIDE SEQUENCE [LARGE SCALE GENOMIC DNA]</scope>
    <source>
        <strain evidence="1 2">DSM 45888</strain>
    </source>
</reference>
<evidence type="ECO:0000313" key="1">
    <source>
        <dbReference type="EMBL" id="RZT77822.1"/>
    </source>
</evidence>
<dbReference type="Proteomes" id="UP000293781">
    <property type="component" value="Unassembled WGS sequence"/>
</dbReference>
<proteinExistence type="predicted"/>
<organism evidence="1 2">
    <name type="scientific">Micromonospora violae</name>
    <dbReference type="NCBI Taxonomy" id="1278207"/>
    <lineage>
        <taxon>Bacteria</taxon>
        <taxon>Bacillati</taxon>
        <taxon>Actinomycetota</taxon>
        <taxon>Actinomycetes</taxon>
        <taxon>Micromonosporales</taxon>
        <taxon>Micromonosporaceae</taxon>
        <taxon>Micromonospora</taxon>
    </lineage>
</organism>
<evidence type="ECO:0000313" key="2">
    <source>
        <dbReference type="Proteomes" id="UP000293781"/>
    </source>
</evidence>
<dbReference type="EMBL" id="SHKK01000001">
    <property type="protein sequence ID" value="RZT77822.1"/>
    <property type="molecule type" value="Genomic_DNA"/>
</dbReference>
<keyword evidence="2" id="KW-1185">Reference proteome</keyword>
<sequence>MRICVACRVDQRTVVRIGSWGVSTADWNWIWPTFRDQD</sequence>
<dbReference type="AlphaFoldDB" id="A0A4Q7U9S6"/>
<name>A0A4Q7U9S6_9ACTN</name>
<protein>
    <submittedName>
        <fullName evidence="1">Uncharacterized protein</fullName>
    </submittedName>
</protein>
<gene>
    <name evidence="1" type="ORF">EV382_0987</name>
</gene>
<accession>A0A4Q7U9S6</accession>
<comment type="caution">
    <text evidence="1">The sequence shown here is derived from an EMBL/GenBank/DDBJ whole genome shotgun (WGS) entry which is preliminary data.</text>
</comment>